<evidence type="ECO:0000313" key="2">
    <source>
        <dbReference type="Proteomes" id="UP000683360"/>
    </source>
</evidence>
<comment type="caution">
    <text evidence="1">The sequence shown here is derived from an EMBL/GenBank/DDBJ whole genome shotgun (WGS) entry which is preliminary data.</text>
</comment>
<gene>
    <name evidence="1" type="ORF">MEDL_51945</name>
</gene>
<proteinExistence type="predicted"/>
<organism evidence="1 2">
    <name type="scientific">Mytilus edulis</name>
    <name type="common">Blue mussel</name>
    <dbReference type="NCBI Taxonomy" id="6550"/>
    <lineage>
        <taxon>Eukaryota</taxon>
        <taxon>Metazoa</taxon>
        <taxon>Spiralia</taxon>
        <taxon>Lophotrochozoa</taxon>
        <taxon>Mollusca</taxon>
        <taxon>Bivalvia</taxon>
        <taxon>Autobranchia</taxon>
        <taxon>Pteriomorphia</taxon>
        <taxon>Mytilida</taxon>
        <taxon>Mytiloidea</taxon>
        <taxon>Mytilidae</taxon>
        <taxon>Mytilinae</taxon>
        <taxon>Mytilus</taxon>
    </lineage>
</organism>
<dbReference type="PANTHER" id="PTHR46919">
    <property type="entry name" value="ZINC FINGER, C3HC4 TYPE (RING FINGER) FAMILY PROTEIN"/>
    <property type="match status" value="1"/>
</dbReference>
<dbReference type="EMBL" id="CAJPWZ010002528">
    <property type="protein sequence ID" value="CAG2239594.1"/>
    <property type="molecule type" value="Genomic_DNA"/>
</dbReference>
<accession>A0A8S3UAT4</accession>
<keyword evidence="2" id="KW-1185">Reference proteome</keyword>
<name>A0A8S3UAT4_MYTED</name>
<dbReference type="Proteomes" id="UP000683360">
    <property type="component" value="Unassembled WGS sequence"/>
</dbReference>
<dbReference type="AlphaFoldDB" id="A0A8S3UAT4"/>
<dbReference type="PANTHER" id="PTHR46919:SF2">
    <property type="entry name" value="SACSIN"/>
    <property type="match status" value="1"/>
</dbReference>
<sequence length="388" mass="44066">MHSKTIPDKDLVKVYELILLTSCKRQLIDQSSWLIVNRLEGISEANNSLLQLAEKLSYLPCVGIAVPLLSSNSFTGHTFCALPLPVQAVSMTGLPVHINCTFALSEDRKELKWDDTFSESHKEDSVQWNELLVSNVLPKVYTDLIMYVRKHYDEQLLFRCIPDPSEIDIKFKECVSKLFTNLNDVPFLYTKSNGGKWIHWKDAVFPIFKENTDADIRGTLLYTMSQYNSCLVDSEGFDRMYSILTKAFGRPPQDASPQFVSKRLSKLNSVYKNFEEKHKLNLLAYLISIRDDGILISLELLPLADGSFIRFQTNKGSTIFVCSSTVRKLCPGMEDKLVRQVPDQVNKLILRLAKSGGTQLAEPTESDVLLLISHSIEKIHGKVRTKKR</sequence>
<protein>
    <submittedName>
        <fullName evidence="1">Uncharacterized protein</fullName>
    </submittedName>
</protein>
<reference evidence="1" key="1">
    <citation type="submission" date="2021-03" db="EMBL/GenBank/DDBJ databases">
        <authorList>
            <person name="Bekaert M."/>
        </authorList>
    </citation>
    <scope>NUCLEOTIDE SEQUENCE</scope>
</reference>
<dbReference type="OrthoDB" id="1262810at2759"/>
<evidence type="ECO:0000313" key="1">
    <source>
        <dbReference type="EMBL" id="CAG2239594.1"/>
    </source>
</evidence>